<gene>
    <name evidence="5" type="ORF">SAMN05216418_3359</name>
</gene>
<dbReference type="Proteomes" id="UP000183203">
    <property type="component" value="Unassembled WGS sequence"/>
</dbReference>
<dbReference type="EC" id="3.1.1.-" evidence="3"/>
<dbReference type="PROSITE" id="PS00122">
    <property type="entry name" value="CARBOXYLESTERASE_B_1"/>
    <property type="match status" value="1"/>
</dbReference>
<sequence length="487" mass="50673">MDAAPLAVTSKGRVRGFRRGDTAVFLGIPFAQAPVGSLRFAAPAPVEPWKGERDASAYGATAQRGDAGITLIPEPSVPGEATLNVNVFAPADAIRDSALPVLVWIHGGGYTSGSPASRWYDGDAFARDGVIVVVISYRIGFDGFGLIDGAPANRGLRDQIAALEWVRDEIRAFGGDPARVTVAGQSAGGGSVLALMASPAASGLFSAAMAVSPAVGAVTHEAAENLARRVAARAGVEADREGFASLAEDRVLAAQKSALTPRPVRTLSSLATLLDDGLPLGPVIDGDVLPRHPLEALADGASADIPLVIGSTDDEFTGLTARFAGVLRFVPVPLALAVLGLPRSRRRAYLDRTRRRGAAAVLGGYATDRVIRSTVLEAARARGTAPTWVYRFAWASPVPSIGVACHCLDVPFWFDHLGADGVTAIAGPTPPVDLATRMHGCVVAFARDGDPGWPQWEATTRRARVFDAVASAPVVESDAYADVAPLV</sequence>
<comment type="similarity">
    <text evidence="1 3">Belongs to the type-B carboxylesterase/lipase family.</text>
</comment>
<evidence type="ECO:0000313" key="6">
    <source>
        <dbReference type="Proteomes" id="UP000183203"/>
    </source>
</evidence>
<dbReference type="AlphaFoldDB" id="A0A1G6QSB2"/>
<dbReference type="Pfam" id="PF00135">
    <property type="entry name" value="COesterase"/>
    <property type="match status" value="1"/>
</dbReference>
<dbReference type="EMBL" id="FMYG01000009">
    <property type="protein sequence ID" value="SDC95238.1"/>
    <property type="molecule type" value="Genomic_DNA"/>
</dbReference>
<accession>A0A1G6QSB2</accession>
<dbReference type="GO" id="GO:0016787">
    <property type="term" value="F:hydrolase activity"/>
    <property type="evidence" value="ECO:0007669"/>
    <property type="project" value="UniProtKB-KW"/>
</dbReference>
<evidence type="ECO:0000256" key="3">
    <source>
        <dbReference type="RuleBase" id="RU361235"/>
    </source>
</evidence>
<dbReference type="RefSeq" id="WP_058233469.1">
    <property type="nucleotide sequence ID" value="NZ_FMYG01000009.1"/>
</dbReference>
<protein>
    <recommendedName>
        <fullName evidence="3">Carboxylic ester hydrolase</fullName>
        <ecNumber evidence="3">3.1.1.-</ecNumber>
    </recommendedName>
</protein>
<dbReference type="STRING" id="993073.AS029_15345"/>
<proteinExistence type="inferred from homology"/>
<evidence type="ECO:0000259" key="4">
    <source>
        <dbReference type="Pfam" id="PF00135"/>
    </source>
</evidence>
<dbReference type="InterPro" id="IPR029058">
    <property type="entry name" value="AB_hydrolase_fold"/>
</dbReference>
<dbReference type="InterPro" id="IPR002018">
    <property type="entry name" value="CarbesteraseB"/>
</dbReference>
<evidence type="ECO:0000313" key="5">
    <source>
        <dbReference type="EMBL" id="SDC95238.1"/>
    </source>
</evidence>
<organism evidence="5 6">
    <name type="scientific">Microbacterium enclense</name>
    <dbReference type="NCBI Taxonomy" id="993073"/>
    <lineage>
        <taxon>Bacteria</taxon>
        <taxon>Bacillati</taxon>
        <taxon>Actinomycetota</taxon>
        <taxon>Actinomycetes</taxon>
        <taxon>Micrococcales</taxon>
        <taxon>Microbacteriaceae</taxon>
        <taxon>Microbacterium</taxon>
    </lineage>
</organism>
<feature type="domain" description="Carboxylesterase type B" evidence="4">
    <location>
        <begin position="6"/>
        <end position="321"/>
    </location>
</feature>
<evidence type="ECO:0000256" key="1">
    <source>
        <dbReference type="ARBA" id="ARBA00005964"/>
    </source>
</evidence>
<dbReference type="InterPro" id="IPR050309">
    <property type="entry name" value="Type-B_Carboxylest/Lipase"/>
</dbReference>
<evidence type="ECO:0000256" key="2">
    <source>
        <dbReference type="ARBA" id="ARBA00022801"/>
    </source>
</evidence>
<dbReference type="PANTHER" id="PTHR11559">
    <property type="entry name" value="CARBOXYLESTERASE"/>
    <property type="match status" value="1"/>
</dbReference>
<dbReference type="OrthoDB" id="3199405at2"/>
<dbReference type="SUPFAM" id="SSF53474">
    <property type="entry name" value="alpha/beta-Hydrolases"/>
    <property type="match status" value="1"/>
</dbReference>
<dbReference type="Gene3D" id="3.40.50.1820">
    <property type="entry name" value="alpha/beta hydrolase"/>
    <property type="match status" value="1"/>
</dbReference>
<keyword evidence="2 3" id="KW-0378">Hydrolase</keyword>
<name>A0A1G6QSB2_9MICO</name>
<dbReference type="InterPro" id="IPR019826">
    <property type="entry name" value="Carboxylesterase_B_AS"/>
</dbReference>
<reference evidence="5 6" key="1">
    <citation type="submission" date="2016-09" db="EMBL/GenBank/DDBJ databases">
        <authorList>
            <person name="Capua I."/>
            <person name="De Benedictis P."/>
            <person name="Joannis T."/>
            <person name="Lombin L.H."/>
            <person name="Cattoli G."/>
        </authorList>
    </citation>
    <scope>NUCLEOTIDE SEQUENCE [LARGE SCALE GENOMIC DNA]</scope>
    <source>
        <strain evidence="5 6">NIO-1002</strain>
    </source>
</reference>